<reference evidence="1" key="1">
    <citation type="submission" date="2021-02" db="EMBL/GenBank/DDBJ databases">
        <authorList>
            <person name="Nowell W R."/>
        </authorList>
    </citation>
    <scope>NUCLEOTIDE SEQUENCE</scope>
</reference>
<sequence length="20" mass="2511">NSEKRELHQQLRLLQDENIF</sequence>
<evidence type="ECO:0000313" key="1">
    <source>
        <dbReference type="EMBL" id="CAF4363738.1"/>
    </source>
</evidence>
<protein>
    <submittedName>
        <fullName evidence="1">Uncharacterized protein</fullName>
    </submittedName>
</protein>
<proteinExistence type="predicted"/>
<gene>
    <name evidence="1" type="ORF">OTI717_LOCUS43928</name>
</gene>
<organism evidence="1 2">
    <name type="scientific">Rotaria sordida</name>
    <dbReference type="NCBI Taxonomy" id="392033"/>
    <lineage>
        <taxon>Eukaryota</taxon>
        <taxon>Metazoa</taxon>
        <taxon>Spiralia</taxon>
        <taxon>Gnathifera</taxon>
        <taxon>Rotifera</taxon>
        <taxon>Eurotatoria</taxon>
        <taxon>Bdelloidea</taxon>
        <taxon>Philodinida</taxon>
        <taxon>Philodinidae</taxon>
        <taxon>Rotaria</taxon>
    </lineage>
</organism>
<dbReference type="EMBL" id="CAJOAX010067980">
    <property type="protein sequence ID" value="CAF4363738.1"/>
    <property type="molecule type" value="Genomic_DNA"/>
</dbReference>
<accession>A0A820LXB3</accession>
<dbReference type="AlphaFoldDB" id="A0A820LXB3"/>
<feature type="non-terminal residue" evidence="1">
    <location>
        <position position="1"/>
    </location>
</feature>
<dbReference type="Proteomes" id="UP000663823">
    <property type="component" value="Unassembled WGS sequence"/>
</dbReference>
<evidence type="ECO:0000313" key="2">
    <source>
        <dbReference type="Proteomes" id="UP000663823"/>
    </source>
</evidence>
<name>A0A820LXB3_9BILA</name>
<comment type="caution">
    <text evidence="1">The sequence shown here is derived from an EMBL/GenBank/DDBJ whole genome shotgun (WGS) entry which is preliminary data.</text>
</comment>